<dbReference type="Pfam" id="PF13855">
    <property type="entry name" value="LRR_8"/>
    <property type="match status" value="1"/>
</dbReference>
<reference evidence="5" key="1">
    <citation type="submission" date="2022-10" db="EMBL/GenBank/DDBJ databases">
        <title>Novel sulphate-reducing endosymbionts in the free-living metamonad Anaeramoeba.</title>
        <authorList>
            <person name="Jerlstrom-Hultqvist J."/>
            <person name="Cepicka I."/>
            <person name="Gallot-Lavallee L."/>
            <person name="Salas-Leiva D."/>
            <person name="Curtis B.A."/>
            <person name="Zahonova K."/>
            <person name="Pipaliya S."/>
            <person name="Dacks J."/>
            <person name="Roger A.J."/>
        </authorList>
    </citation>
    <scope>NUCLEOTIDE SEQUENCE</scope>
    <source>
        <strain evidence="5">BMAN</strain>
    </source>
</reference>
<dbReference type="Gene3D" id="1.20.1280.50">
    <property type="match status" value="1"/>
</dbReference>
<dbReference type="Pfam" id="PF23598">
    <property type="entry name" value="LRR_14"/>
    <property type="match status" value="1"/>
</dbReference>
<dbReference type="SUPFAM" id="SSF52058">
    <property type="entry name" value="L domain-like"/>
    <property type="match status" value="1"/>
</dbReference>
<dbReference type="Proteomes" id="UP001149090">
    <property type="component" value="Unassembled WGS sequence"/>
</dbReference>
<organism evidence="5 6">
    <name type="scientific">Anaeramoeba ignava</name>
    <name type="common">Anaerobic marine amoeba</name>
    <dbReference type="NCBI Taxonomy" id="1746090"/>
    <lineage>
        <taxon>Eukaryota</taxon>
        <taxon>Metamonada</taxon>
        <taxon>Anaeramoebidae</taxon>
        <taxon>Anaeramoeba</taxon>
    </lineage>
</organism>
<proteinExistence type="predicted"/>
<keyword evidence="6" id="KW-1185">Reference proteome</keyword>
<dbReference type="PANTHER" id="PTHR48051">
    <property type="match status" value="1"/>
</dbReference>
<feature type="domain" description="F-box" evidence="4">
    <location>
        <begin position="28"/>
        <end position="74"/>
    </location>
</feature>
<dbReference type="PROSITE" id="PS50181">
    <property type="entry name" value="FBOX"/>
    <property type="match status" value="1"/>
</dbReference>
<keyword evidence="2" id="KW-0677">Repeat</keyword>
<feature type="region of interest" description="Disordered" evidence="3">
    <location>
        <begin position="1"/>
        <end position="20"/>
    </location>
</feature>
<dbReference type="Pfam" id="PF12937">
    <property type="entry name" value="F-box-like"/>
    <property type="match status" value="1"/>
</dbReference>
<sequence>MGNKQIKTINKSLNSNEKNKENEANDNFEFFTDMPDDLIIWIFQFIDHSRLLDCAVCCSRFYDLALDPMLWKETSISVGKNINQNTIISLAKKIPHLRGIRIKKCSIQNTIEFFQAIKKNLPNINNIELNSITDQQDRDVAKYMSELDKLISVSIIGNKISIFADEFSMIPQLESLNLLSNNLNAFPTKVFPLLRILKLDINHFVQIPEQIDQIFPNIEHLFMNYNSIVSIPDSIQNLSKLRTLEIRSNKISGLPLSFANLSDLRVFNAGSNPFREFPKILCSLRQLQVISLNNCGLREIPPEISELRELLTLNLANNYLKEFPIELCSLGKLSLLDLRINKIDSIPLEIRNMTSLQELIIFGNSLISLPFSISELHLYRLLLQGNSILNLPDEFGNPPLGDTLIELDIRENPIQVLNPSFLKFRKLVRLLIKKGIEVPKEIVENLTTFKTD</sequence>
<evidence type="ECO:0000259" key="4">
    <source>
        <dbReference type="PROSITE" id="PS50181"/>
    </source>
</evidence>
<dbReference type="AlphaFoldDB" id="A0A9Q0LVH9"/>
<dbReference type="Gene3D" id="3.80.10.10">
    <property type="entry name" value="Ribonuclease Inhibitor"/>
    <property type="match status" value="1"/>
</dbReference>
<gene>
    <name evidence="5" type="ORF">M0811_03966</name>
</gene>
<evidence type="ECO:0000256" key="2">
    <source>
        <dbReference type="ARBA" id="ARBA00022737"/>
    </source>
</evidence>
<dbReference type="EMBL" id="JAPDFW010000022">
    <property type="protein sequence ID" value="KAJ5079657.1"/>
    <property type="molecule type" value="Genomic_DNA"/>
</dbReference>
<dbReference type="InterPro" id="IPR055414">
    <property type="entry name" value="LRR_R13L4/SHOC2-like"/>
</dbReference>
<dbReference type="OrthoDB" id="660555at2759"/>
<dbReference type="InterPro" id="IPR001810">
    <property type="entry name" value="F-box_dom"/>
</dbReference>
<dbReference type="InterPro" id="IPR032675">
    <property type="entry name" value="LRR_dom_sf"/>
</dbReference>
<dbReference type="PANTHER" id="PTHR48051:SF46">
    <property type="entry name" value="LEUCINE RICH REPEAT-CONTAINING DOMAIN PROTEIN"/>
    <property type="match status" value="1"/>
</dbReference>
<evidence type="ECO:0000256" key="3">
    <source>
        <dbReference type="SAM" id="MobiDB-lite"/>
    </source>
</evidence>
<accession>A0A9Q0LVH9</accession>
<keyword evidence="1" id="KW-0433">Leucine-rich repeat</keyword>
<evidence type="ECO:0000256" key="1">
    <source>
        <dbReference type="ARBA" id="ARBA00022614"/>
    </source>
</evidence>
<evidence type="ECO:0000313" key="6">
    <source>
        <dbReference type="Proteomes" id="UP001149090"/>
    </source>
</evidence>
<dbReference type="SMART" id="SM00369">
    <property type="entry name" value="LRR_TYP"/>
    <property type="match status" value="6"/>
</dbReference>
<protein>
    <recommendedName>
        <fullName evidence="4">F-box domain-containing protein</fullName>
    </recommendedName>
</protein>
<dbReference type="GO" id="GO:0005737">
    <property type="term" value="C:cytoplasm"/>
    <property type="evidence" value="ECO:0007669"/>
    <property type="project" value="TreeGrafter"/>
</dbReference>
<dbReference type="InterPro" id="IPR036047">
    <property type="entry name" value="F-box-like_dom_sf"/>
</dbReference>
<dbReference type="InterPro" id="IPR001611">
    <property type="entry name" value="Leu-rich_rpt"/>
</dbReference>
<name>A0A9Q0LVH9_ANAIG</name>
<dbReference type="InterPro" id="IPR050216">
    <property type="entry name" value="LRR_domain-containing"/>
</dbReference>
<evidence type="ECO:0000313" key="5">
    <source>
        <dbReference type="EMBL" id="KAJ5079657.1"/>
    </source>
</evidence>
<dbReference type="SUPFAM" id="SSF81383">
    <property type="entry name" value="F-box domain"/>
    <property type="match status" value="1"/>
</dbReference>
<dbReference type="InterPro" id="IPR003591">
    <property type="entry name" value="Leu-rich_rpt_typical-subtyp"/>
</dbReference>
<comment type="caution">
    <text evidence="5">The sequence shown here is derived from an EMBL/GenBank/DDBJ whole genome shotgun (WGS) entry which is preliminary data.</text>
</comment>